<dbReference type="EMBL" id="JANQDX010000007">
    <property type="protein sequence ID" value="KAL0921625.1"/>
    <property type="molecule type" value="Genomic_DNA"/>
</dbReference>
<feature type="transmembrane region" description="Helical" evidence="1">
    <location>
        <begin position="6"/>
        <end position="34"/>
    </location>
</feature>
<gene>
    <name evidence="2" type="ORF">M5K25_008717</name>
</gene>
<evidence type="ECO:0000256" key="1">
    <source>
        <dbReference type="SAM" id="Phobius"/>
    </source>
</evidence>
<evidence type="ECO:0000313" key="2">
    <source>
        <dbReference type="EMBL" id="KAL0921625.1"/>
    </source>
</evidence>
<proteinExistence type="predicted"/>
<evidence type="ECO:0000313" key="3">
    <source>
        <dbReference type="Proteomes" id="UP001552299"/>
    </source>
</evidence>
<dbReference type="Proteomes" id="UP001552299">
    <property type="component" value="Unassembled WGS sequence"/>
</dbReference>
<feature type="transmembrane region" description="Helical" evidence="1">
    <location>
        <begin position="89"/>
        <end position="108"/>
    </location>
</feature>
<keyword evidence="1" id="KW-0812">Transmembrane</keyword>
<evidence type="ECO:0008006" key="4">
    <source>
        <dbReference type="Google" id="ProtNLM"/>
    </source>
</evidence>
<keyword evidence="3" id="KW-1185">Reference proteome</keyword>
<keyword evidence="1" id="KW-0472">Membrane</keyword>
<sequence>MDSLSISFMLVASVGSWLWLSCVLLIGIIVWFCVVARGGGCLFFVGGVVSLVGCFLPSVLFQVFLVAALHGHLGFGFEELGAMLGLLGFWRYEIGCFKYILLLVFCCCSF</sequence>
<comment type="caution">
    <text evidence="2">The sequence shown here is derived from an EMBL/GenBank/DDBJ whole genome shotgun (WGS) entry which is preliminary data.</text>
</comment>
<dbReference type="AlphaFoldDB" id="A0ABD0V9H6"/>
<accession>A0ABD0V9H6</accession>
<reference evidence="2 3" key="1">
    <citation type="journal article" date="2024" name="Plant Biotechnol. J.">
        <title>Dendrobium thyrsiflorum genome and its molecular insights into genes involved in important horticultural traits.</title>
        <authorList>
            <person name="Chen B."/>
            <person name="Wang J.Y."/>
            <person name="Zheng P.J."/>
            <person name="Li K.L."/>
            <person name="Liang Y.M."/>
            <person name="Chen X.F."/>
            <person name="Zhang C."/>
            <person name="Zhao X."/>
            <person name="He X."/>
            <person name="Zhang G.Q."/>
            <person name="Liu Z.J."/>
            <person name="Xu Q."/>
        </authorList>
    </citation>
    <scope>NUCLEOTIDE SEQUENCE [LARGE SCALE GENOMIC DNA]</scope>
    <source>
        <strain evidence="2">GZMU011</strain>
    </source>
</reference>
<organism evidence="2 3">
    <name type="scientific">Dendrobium thyrsiflorum</name>
    <name type="common">Pinecone-like raceme dendrobium</name>
    <name type="synonym">Orchid</name>
    <dbReference type="NCBI Taxonomy" id="117978"/>
    <lineage>
        <taxon>Eukaryota</taxon>
        <taxon>Viridiplantae</taxon>
        <taxon>Streptophyta</taxon>
        <taxon>Embryophyta</taxon>
        <taxon>Tracheophyta</taxon>
        <taxon>Spermatophyta</taxon>
        <taxon>Magnoliopsida</taxon>
        <taxon>Liliopsida</taxon>
        <taxon>Asparagales</taxon>
        <taxon>Orchidaceae</taxon>
        <taxon>Epidendroideae</taxon>
        <taxon>Malaxideae</taxon>
        <taxon>Dendrobiinae</taxon>
        <taxon>Dendrobium</taxon>
    </lineage>
</organism>
<name>A0ABD0V9H6_DENTH</name>
<feature type="transmembrane region" description="Helical" evidence="1">
    <location>
        <begin position="41"/>
        <end position="69"/>
    </location>
</feature>
<protein>
    <recommendedName>
        <fullName evidence="4">Transmembrane protein</fullName>
    </recommendedName>
</protein>
<keyword evidence="1" id="KW-1133">Transmembrane helix</keyword>